<accession>A0A8I0MJ82</accession>
<evidence type="ECO:0000313" key="2">
    <source>
        <dbReference type="Proteomes" id="UP000656723"/>
    </source>
</evidence>
<dbReference type="AlphaFoldDB" id="A0A8I0MJ82"/>
<sequence length="70" mass="8076">MNRTVMIDELLILARLTRIAYDTPVKFMTQDEVELTRRFAKTFTPRLIESLCLRIIELEAGENSSDASTQ</sequence>
<evidence type="ECO:0000313" key="1">
    <source>
        <dbReference type="EMBL" id="MBE0127983.1"/>
    </source>
</evidence>
<organism evidence="1 2">
    <name type="scientific">Citrobacter amalonaticus</name>
    <dbReference type="NCBI Taxonomy" id="35703"/>
    <lineage>
        <taxon>Bacteria</taxon>
        <taxon>Pseudomonadati</taxon>
        <taxon>Pseudomonadota</taxon>
        <taxon>Gammaproteobacteria</taxon>
        <taxon>Enterobacterales</taxon>
        <taxon>Enterobacteriaceae</taxon>
        <taxon>Citrobacter</taxon>
    </lineage>
</organism>
<comment type="caution">
    <text evidence="1">The sequence shown here is derived from an EMBL/GenBank/DDBJ whole genome shotgun (WGS) entry which is preliminary data.</text>
</comment>
<gene>
    <name evidence="1" type="ORF">FOT72_08075</name>
</gene>
<proteinExistence type="predicted"/>
<protein>
    <submittedName>
        <fullName evidence="1">Uncharacterized protein</fullName>
    </submittedName>
</protein>
<dbReference type="EMBL" id="VKME01000008">
    <property type="protein sequence ID" value="MBE0127983.1"/>
    <property type="molecule type" value="Genomic_DNA"/>
</dbReference>
<dbReference type="Proteomes" id="UP000656723">
    <property type="component" value="Unassembled WGS sequence"/>
</dbReference>
<name>A0A8I0MJ82_CITAM</name>
<reference evidence="1" key="1">
    <citation type="submission" date="2019-07" db="EMBL/GenBank/DDBJ databases">
        <title>KPC-2 carbapenem resistent Enterobacterales isolates from Germany.</title>
        <authorList>
            <person name="Yao Y."/>
            <person name="Falgenhauer L."/>
            <person name="Imirzalioglu C."/>
            <person name="Chakraborty T."/>
        </authorList>
    </citation>
    <scope>NUCLEOTIDE SEQUENCE</scope>
    <source>
        <strain evidence="1">CA13304</strain>
    </source>
</reference>
<dbReference type="RefSeq" id="WP_192478195.1">
    <property type="nucleotide sequence ID" value="NZ_VKME01000008.1"/>
</dbReference>